<dbReference type="Proteomes" id="UP000005139">
    <property type="component" value="Unassembled WGS sequence"/>
</dbReference>
<reference evidence="8 9" key="2">
    <citation type="submission" date="2007-01" db="EMBL/GenBank/DDBJ databases">
        <title>Sequencing of the draft genome and assembly of Thermosinus carboxydivorans Nor1.</title>
        <authorList>
            <consortium name="US DOE Joint Genome Institute (JGI-PGF)"/>
            <person name="Copeland A."/>
            <person name="Lucas S."/>
            <person name="Lapidus A."/>
            <person name="Barry K."/>
            <person name="Glavina del Rio T."/>
            <person name="Dalin E."/>
            <person name="Tice H."/>
            <person name="Bruce D."/>
            <person name="Pitluck S."/>
            <person name="Richardson P."/>
        </authorList>
    </citation>
    <scope>NUCLEOTIDE SEQUENCE [LARGE SCALE GENOMIC DNA]</scope>
    <source>
        <strain evidence="8 9">Nor1</strain>
    </source>
</reference>
<dbReference type="GO" id="GO:0046943">
    <property type="term" value="F:carboxylic acid transmembrane transporter activity"/>
    <property type="evidence" value="ECO:0007669"/>
    <property type="project" value="TreeGrafter"/>
</dbReference>
<dbReference type="PROSITE" id="PS00217">
    <property type="entry name" value="SUGAR_TRANSPORT_2"/>
    <property type="match status" value="1"/>
</dbReference>
<keyword evidence="9" id="KW-1185">Reference proteome</keyword>
<evidence type="ECO:0000256" key="4">
    <source>
        <dbReference type="ARBA" id="ARBA00022989"/>
    </source>
</evidence>
<feature type="domain" description="Major facilitator superfamily (MFS) profile" evidence="7">
    <location>
        <begin position="21"/>
        <end position="417"/>
    </location>
</feature>
<dbReference type="Pfam" id="PF07690">
    <property type="entry name" value="MFS_1"/>
    <property type="match status" value="2"/>
</dbReference>
<dbReference type="GO" id="GO:0005886">
    <property type="term" value="C:plasma membrane"/>
    <property type="evidence" value="ECO:0007669"/>
    <property type="project" value="UniProtKB-SubCell"/>
</dbReference>
<name>A1HRB5_9FIRM</name>
<keyword evidence="2" id="KW-0813">Transport</keyword>
<feature type="transmembrane region" description="Helical" evidence="6">
    <location>
        <begin position="87"/>
        <end position="106"/>
    </location>
</feature>
<dbReference type="PROSITE" id="PS50850">
    <property type="entry name" value="MFS"/>
    <property type="match status" value="1"/>
</dbReference>
<protein>
    <submittedName>
        <fullName evidence="8">Major facilitator superfamily MFS_1</fullName>
    </submittedName>
</protein>
<feature type="transmembrane region" description="Helical" evidence="6">
    <location>
        <begin position="306"/>
        <end position="322"/>
    </location>
</feature>
<keyword evidence="4 6" id="KW-1133">Transmembrane helix</keyword>
<keyword evidence="3 6" id="KW-0812">Transmembrane</keyword>
<dbReference type="InterPro" id="IPR020846">
    <property type="entry name" value="MFS_dom"/>
</dbReference>
<evidence type="ECO:0000256" key="2">
    <source>
        <dbReference type="ARBA" id="ARBA00022448"/>
    </source>
</evidence>
<feature type="transmembrane region" description="Helical" evidence="6">
    <location>
        <begin position="367"/>
        <end position="386"/>
    </location>
</feature>
<accession>A1HRB5</accession>
<feature type="transmembrane region" description="Helical" evidence="6">
    <location>
        <begin position="54"/>
        <end position="75"/>
    </location>
</feature>
<evidence type="ECO:0000259" key="7">
    <source>
        <dbReference type="PROSITE" id="PS50850"/>
    </source>
</evidence>
<organism evidence="8 9">
    <name type="scientific">Thermosinus carboxydivorans Nor1</name>
    <dbReference type="NCBI Taxonomy" id="401526"/>
    <lineage>
        <taxon>Bacteria</taxon>
        <taxon>Bacillati</taxon>
        <taxon>Bacillota</taxon>
        <taxon>Negativicutes</taxon>
        <taxon>Selenomonadales</taxon>
        <taxon>Sporomusaceae</taxon>
        <taxon>Thermosinus</taxon>
    </lineage>
</organism>
<comment type="caution">
    <text evidence="8">The sequence shown here is derived from an EMBL/GenBank/DDBJ whole genome shotgun (WGS) entry which is preliminary data.</text>
</comment>
<reference evidence="8 9" key="1">
    <citation type="submission" date="2007-01" db="EMBL/GenBank/DDBJ databases">
        <title>Annotation of the draft genome assembly of Thermosinus carboxydivorans Nor1.</title>
        <authorList>
            <consortium name="US DOE Joint Genome Institute (JGI-ORNL)"/>
            <person name="Larimer F."/>
            <person name="Land M."/>
            <person name="Hauser L."/>
        </authorList>
    </citation>
    <scope>NUCLEOTIDE SEQUENCE [LARGE SCALE GENOMIC DNA]</scope>
    <source>
        <strain evidence="8 9">Nor1</strain>
    </source>
</reference>
<feature type="transmembrane region" description="Helical" evidence="6">
    <location>
        <begin position="231"/>
        <end position="256"/>
    </location>
</feature>
<dbReference type="Gene3D" id="1.20.1250.20">
    <property type="entry name" value="MFS general substrate transporter like domains"/>
    <property type="match status" value="1"/>
</dbReference>
<evidence type="ECO:0000256" key="5">
    <source>
        <dbReference type="ARBA" id="ARBA00023136"/>
    </source>
</evidence>
<feature type="transmembrane region" description="Helical" evidence="6">
    <location>
        <begin position="392"/>
        <end position="413"/>
    </location>
</feature>
<dbReference type="EMBL" id="AAWL01000010">
    <property type="protein sequence ID" value="EAX47430.1"/>
    <property type="molecule type" value="Genomic_DNA"/>
</dbReference>
<sequence length="423" mass="45576">MNNQVVEPKWYKTINKVQRNALIGGMGGWMLDAMDVLLYVMSLTSIMKEFNIDTAIAGLLASVTLFSSAIGGIVFGIVADYFGRKKALAGAVAIYTVFTGLSGIATSVTELAIYRTLLGLGMGGTWASGALLVSETWPKEHRGKASGFMQGGWALGYMMAAALSGAILPVYGWRVLFFVGVVPSVLMFLFIVFYTQEPELWLTNKKTKAAAPVVQKTGDGFTFFQIFKPDLLRFTVIGAIFVSFVQLGYWGLFTWLPGFLSTPLEKGGAGLNIVKTAGWVFAMQIGALIGYNSFGFVADHYGRKRAFTIFLVIAAILVPVYGSLRDPFYLFLLGPLVGLFGSGYFSGFGAFLAELFPTRVRGTAQGFVYNFGRGVSALAPFIIGTLAKTFGIGTSLFVTSAFFIGGVITVAFLPETKGKVLDD</sequence>
<feature type="transmembrane region" description="Helical" evidence="6">
    <location>
        <begin position="177"/>
        <end position="195"/>
    </location>
</feature>
<feature type="transmembrane region" description="Helical" evidence="6">
    <location>
        <begin position="112"/>
        <end position="133"/>
    </location>
</feature>
<dbReference type="InterPro" id="IPR005829">
    <property type="entry name" value="Sugar_transporter_CS"/>
</dbReference>
<comment type="subcellular location">
    <subcellularLocation>
        <location evidence="1">Cell membrane</location>
        <topology evidence="1">Multi-pass membrane protein</topology>
    </subcellularLocation>
</comment>
<evidence type="ECO:0000256" key="1">
    <source>
        <dbReference type="ARBA" id="ARBA00004651"/>
    </source>
</evidence>
<feature type="transmembrane region" description="Helical" evidence="6">
    <location>
        <begin position="21"/>
        <end position="42"/>
    </location>
</feature>
<evidence type="ECO:0000256" key="6">
    <source>
        <dbReference type="SAM" id="Phobius"/>
    </source>
</evidence>
<dbReference type="SUPFAM" id="SSF103473">
    <property type="entry name" value="MFS general substrate transporter"/>
    <property type="match status" value="1"/>
</dbReference>
<keyword evidence="5 6" id="KW-0472">Membrane</keyword>
<evidence type="ECO:0000256" key="3">
    <source>
        <dbReference type="ARBA" id="ARBA00022692"/>
    </source>
</evidence>
<feature type="transmembrane region" description="Helical" evidence="6">
    <location>
        <begin position="328"/>
        <end position="355"/>
    </location>
</feature>
<proteinExistence type="predicted"/>
<dbReference type="PANTHER" id="PTHR23508:SF10">
    <property type="entry name" value="CARBOXYLIC ACID TRANSPORTER PROTEIN HOMOLOG"/>
    <property type="match status" value="1"/>
</dbReference>
<dbReference type="InterPro" id="IPR036259">
    <property type="entry name" value="MFS_trans_sf"/>
</dbReference>
<dbReference type="InterPro" id="IPR011701">
    <property type="entry name" value="MFS"/>
</dbReference>
<dbReference type="PANTHER" id="PTHR23508">
    <property type="entry name" value="CARBOXYLIC ACID TRANSPORTER PROTEIN HOMOLOG"/>
    <property type="match status" value="1"/>
</dbReference>
<feature type="transmembrane region" description="Helical" evidence="6">
    <location>
        <begin position="276"/>
        <end position="294"/>
    </location>
</feature>
<gene>
    <name evidence="8" type="ORF">TcarDRAFT_1448</name>
</gene>
<dbReference type="eggNOG" id="COG2814">
    <property type="taxonomic scope" value="Bacteria"/>
</dbReference>
<evidence type="ECO:0000313" key="9">
    <source>
        <dbReference type="Proteomes" id="UP000005139"/>
    </source>
</evidence>
<feature type="transmembrane region" description="Helical" evidence="6">
    <location>
        <begin position="154"/>
        <end position="171"/>
    </location>
</feature>
<dbReference type="RefSeq" id="WP_007289574.1">
    <property type="nucleotide sequence ID" value="NZ_AAWL01000010.1"/>
</dbReference>
<evidence type="ECO:0000313" key="8">
    <source>
        <dbReference type="EMBL" id="EAX47430.1"/>
    </source>
</evidence>
<dbReference type="AlphaFoldDB" id="A1HRB5"/>